<comment type="caution">
    <text evidence="9">The sequence shown here is derived from an EMBL/GenBank/DDBJ whole genome shotgun (WGS) entry which is preliminary data.</text>
</comment>
<reference evidence="9 10" key="1">
    <citation type="journal article" date="2024" name="J Genomics">
        <title>Draft genome sequencing and assembly of Favolaschia claudopus CIRM-BRFM 2984 isolated from oak limbs.</title>
        <authorList>
            <person name="Navarro D."/>
            <person name="Drula E."/>
            <person name="Chaduli D."/>
            <person name="Cazenave R."/>
            <person name="Ahrendt S."/>
            <person name="Wang J."/>
            <person name="Lipzen A."/>
            <person name="Daum C."/>
            <person name="Barry K."/>
            <person name="Grigoriev I.V."/>
            <person name="Favel A."/>
            <person name="Rosso M.N."/>
            <person name="Martin F."/>
        </authorList>
    </citation>
    <scope>NUCLEOTIDE SEQUENCE [LARGE SCALE GENOMIC DNA]</scope>
    <source>
        <strain evidence="9 10">CIRM-BRFM 2984</strain>
    </source>
</reference>
<dbReference type="SUPFAM" id="SSF49879">
    <property type="entry name" value="SMAD/FHA domain"/>
    <property type="match status" value="1"/>
</dbReference>
<keyword evidence="6" id="KW-0175">Coiled coil</keyword>
<dbReference type="InterPro" id="IPR015943">
    <property type="entry name" value="WD40/YVTN_repeat-like_dom_sf"/>
</dbReference>
<dbReference type="GO" id="GO:0045503">
    <property type="term" value="F:dynein light chain binding"/>
    <property type="evidence" value="ECO:0007669"/>
    <property type="project" value="TreeGrafter"/>
</dbReference>
<feature type="compositionally biased region" description="Low complexity" evidence="7">
    <location>
        <begin position="836"/>
        <end position="847"/>
    </location>
</feature>
<feature type="repeat" description="WD" evidence="5">
    <location>
        <begin position="476"/>
        <end position="523"/>
    </location>
</feature>
<evidence type="ECO:0000256" key="6">
    <source>
        <dbReference type="SAM" id="Coils"/>
    </source>
</evidence>
<keyword evidence="3 5" id="KW-0853">WD repeat</keyword>
<feature type="coiled-coil region" evidence="6">
    <location>
        <begin position="176"/>
        <end position="214"/>
    </location>
</feature>
<feature type="region of interest" description="Disordered" evidence="7">
    <location>
        <begin position="811"/>
        <end position="899"/>
    </location>
</feature>
<evidence type="ECO:0000256" key="4">
    <source>
        <dbReference type="ARBA" id="ARBA00022737"/>
    </source>
</evidence>
<dbReference type="PROSITE" id="PS50082">
    <property type="entry name" value="WD_REPEATS_2"/>
    <property type="match status" value="1"/>
</dbReference>
<feature type="region of interest" description="Disordered" evidence="7">
    <location>
        <begin position="1"/>
        <end position="112"/>
    </location>
</feature>
<dbReference type="Gene3D" id="2.60.200.20">
    <property type="match status" value="1"/>
</dbReference>
<comment type="subcellular location">
    <subcellularLocation>
        <location evidence="1">Cytoplasm</location>
    </subcellularLocation>
</comment>
<keyword evidence="10" id="KW-1185">Reference proteome</keyword>
<dbReference type="CDD" id="cd00060">
    <property type="entry name" value="FHA"/>
    <property type="match status" value="1"/>
</dbReference>
<dbReference type="PANTHER" id="PTHR12442">
    <property type="entry name" value="DYNEIN INTERMEDIATE CHAIN"/>
    <property type="match status" value="1"/>
</dbReference>
<dbReference type="SMART" id="SM00320">
    <property type="entry name" value="WD40"/>
    <property type="match status" value="7"/>
</dbReference>
<keyword evidence="4" id="KW-0677">Repeat</keyword>
<evidence type="ECO:0000256" key="1">
    <source>
        <dbReference type="ARBA" id="ARBA00004496"/>
    </source>
</evidence>
<dbReference type="GO" id="GO:0045504">
    <property type="term" value="F:dynein heavy chain binding"/>
    <property type="evidence" value="ECO:0007669"/>
    <property type="project" value="TreeGrafter"/>
</dbReference>
<evidence type="ECO:0000256" key="5">
    <source>
        <dbReference type="PROSITE-ProRule" id="PRU00221"/>
    </source>
</evidence>
<dbReference type="InterPro" id="IPR000253">
    <property type="entry name" value="FHA_dom"/>
</dbReference>
<feature type="compositionally biased region" description="Basic and acidic residues" evidence="7">
    <location>
        <begin position="848"/>
        <end position="866"/>
    </location>
</feature>
<dbReference type="EMBL" id="JAWWNJ010000024">
    <property type="protein sequence ID" value="KAK7031365.1"/>
    <property type="molecule type" value="Genomic_DNA"/>
</dbReference>
<dbReference type="InterPro" id="IPR050687">
    <property type="entry name" value="Dynein_IC"/>
</dbReference>
<dbReference type="Proteomes" id="UP001362999">
    <property type="component" value="Unassembled WGS sequence"/>
</dbReference>
<dbReference type="InterPro" id="IPR001680">
    <property type="entry name" value="WD40_rpt"/>
</dbReference>
<dbReference type="Pfam" id="PF00400">
    <property type="entry name" value="WD40"/>
    <property type="match status" value="1"/>
</dbReference>
<dbReference type="SUPFAM" id="SSF46966">
    <property type="entry name" value="Spectrin repeat"/>
    <property type="match status" value="1"/>
</dbReference>
<dbReference type="GO" id="GO:0005868">
    <property type="term" value="C:cytoplasmic dynein complex"/>
    <property type="evidence" value="ECO:0007669"/>
    <property type="project" value="TreeGrafter"/>
</dbReference>
<dbReference type="FunFam" id="2.130.10.10:FF:001070">
    <property type="entry name" value="Dynein intermediate chain, cytosolic"/>
    <property type="match status" value="1"/>
</dbReference>
<keyword evidence="2" id="KW-0963">Cytoplasm</keyword>
<feature type="compositionally biased region" description="Basic and acidic residues" evidence="7">
    <location>
        <begin position="1"/>
        <end position="29"/>
    </location>
</feature>
<evidence type="ECO:0000259" key="8">
    <source>
        <dbReference type="PROSITE" id="PS50006"/>
    </source>
</evidence>
<feature type="coiled-coil region" evidence="6">
    <location>
        <begin position="1181"/>
        <end position="1226"/>
    </location>
</feature>
<feature type="region of interest" description="Disordered" evidence="7">
    <location>
        <begin position="943"/>
        <end position="995"/>
    </location>
</feature>
<dbReference type="GO" id="GO:0005737">
    <property type="term" value="C:cytoplasm"/>
    <property type="evidence" value="ECO:0007669"/>
    <property type="project" value="UniProtKB-SubCell"/>
</dbReference>
<feature type="compositionally biased region" description="Acidic residues" evidence="7">
    <location>
        <begin position="953"/>
        <end position="966"/>
    </location>
</feature>
<dbReference type="InterPro" id="IPR036322">
    <property type="entry name" value="WD40_repeat_dom_sf"/>
</dbReference>
<dbReference type="GO" id="GO:0010970">
    <property type="term" value="P:transport along microtubule"/>
    <property type="evidence" value="ECO:0007669"/>
    <property type="project" value="TreeGrafter"/>
</dbReference>
<accession>A0AAW0BYG9</accession>
<feature type="domain" description="FHA" evidence="8">
    <location>
        <begin position="700"/>
        <end position="755"/>
    </location>
</feature>
<feature type="compositionally biased region" description="Basic and acidic residues" evidence="7">
    <location>
        <begin position="45"/>
        <end position="64"/>
    </location>
</feature>
<dbReference type="PROSITE" id="PS50006">
    <property type="entry name" value="FHA_DOMAIN"/>
    <property type="match status" value="1"/>
</dbReference>
<name>A0AAW0BYG9_9AGAR</name>
<feature type="compositionally biased region" description="Low complexity" evidence="7">
    <location>
        <begin position="880"/>
        <end position="890"/>
    </location>
</feature>
<gene>
    <name evidence="9" type="ORF">R3P38DRAFT_2619466</name>
</gene>
<feature type="compositionally biased region" description="Low complexity" evidence="7">
    <location>
        <begin position="967"/>
        <end position="984"/>
    </location>
</feature>
<dbReference type="Pfam" id="PF00498">
    <property type="entry name" value="FHA"/>
    <property type="match status" value="1"/>
</dbReference>
<protein>
    <submittedName>
        <fullName evidence="9">WD-repeats-region domain-containing protein</fullName>
    </submittedName>
</protein>
<evidence type="ECO:0000256" key="2">
    <source>
        <dbReference type="ARBA" id="ARBA00022490"/>
    </source>
</evidence>
<dbReference type="PANTHER" id="PTHR12442:SF22">
    <property type="entry name" value="CYTOPLASMIC DYNEIN 1 INTERMEDIATE CHAIN-RELATED"/>
    <property type="match status" value="1"/>
</dbReference>
<dbReference type="FunFam" id="2.130.10.10:FF:000414">
    <property type="entry name" value="Cytoplasmic dynein intermediate chain"/>
    <property type="match status" value="1"/>
</dbReference>
<proteinExistence type="predicted"/>
<evidence type="ECO:0000256" key="3">
    <source>
        <dbReference type="ARBA" id="ARBA00022574"/>
    </source>
</evidence>
<dbReference type="Gene3D" id="2.130.10.10">
    <property type="entry name" value="YVTN repeat-like/Quinoprotein amine dehydrogenase"/>
    <property type="match status" value="2"/>
</dbReference>
<evidence type="ECO:0000256" key="7">
    <source>
        <dbReference type="SAM" id="MobiDB-lite"/>
    </source>
</evidence>
<dbReference type="InterPro" id="IPR008984">
    <property type="entry name" value="SMAD_FHA_dom_sf"/>
</dbReference>
<evidence type="ECO:0000313" key="10">
    <source>
        <dbReference type="Proteomes" id="UP001362999"/>
    </source>
</evidence>
<organism evidence="9 10">
    <name type="scientific">Favolaschia claudopus</name>
    <dbReference type="NCBI Taxonomy" id="2862362"/>
    <lineage>
        <taxon>Eukaryota</taxon>
        <taxon>Fungi</taxon>
        <taxon>Dikarya</taxon>
        <taxon>Basidiomycota</taxon>
        <taxon>Agaricomycotina</taxon>
        <taxon>Agaricomycetes</taxon>
        <taxon>Agaricomycetidae</taxon>
        <taxon>Agaricales</taxon>
        <taxon>Marasmiineae</taxon>
        <taxon>Mycenaceae</taxon>
        <taxon>Favolaschia</taxon>
    </lineage>
</organism>
<dbReference type="SUPFAM" id="SSF50978">
    <property type="entry name" value="WD40 repeat-like"/>
    <property type="match status" value="1"/>
</dbReference>
<sequence>MSEARRMQIEEKKAKLEALRNARKTRNELRNSTSGVSADTPVEPVGRDREKEKEDLMRVLDEFAPRGSGTGTPLPPSDSGRVSQASNLPIADRASPRPSYASPKPTYAVSSGGTDNVIERELTPRYLPDLIDIQQDLFELPQKTRTLYEKEIQTIEIETDAPEEVEEKIREQLMMQQHLEAERIAYEKALEEESAKLDREIEEEVRELSEEERATFLADPEMQSFIDDSTKIFHRVLNDRYNYMSDYTQGTEAGGDDSEGRRVKRVCEFWSERYGKNRSITDVDWSPKFPELTVASYNKNHAALNEPAGIVAVWNTHSVERPEFVFHSQSDVLSVMFSPFHSNLIFGGTYSGQILLWDNRSKHLPVLKTPLSAAGHTHPVYAIQMVGTQNAHNLITSSTDGTVCSWLVDMLAQPQETLELIHAGHNKTGEVAITALDFPNNETTTFWVGTEEGNVYQANRYDRAGAKAGLNQYDVYKGHSGPVMGLHFHPLAGPVDFSDLFLTCSVDWTVKLWRAKSLSKPSSSPHAITPLYSFDEADDYVYDVKWHPQHPALFGSVDGSGKFDLWNLNTDTEVPVVSTSVGSGRALNKLQWNKDGRHAALGGSDGRLYVYDIGDMGMSRESEWQELSKVHSYLILTLSTMPDDDSIQYLGMRPATRTLPILPFLSSSQRPVTGIALCIEKSDTEPEHNMTFRKADGPMVHIGRRPGSDGDKGRTEPGKAFFNCPVVSRRHAKIAFTDSGHCYIIDSHSHHGTHVRKAGDAVSKPLTPETPTLLADGDILTFGKSVGSDKGLVRPVVARVDLLYGVQPPLKPLVVPGTPEAQQKSISRTPSGRYGVYVPVPSDASSSSDERAASPDSHDSDIEEISKPAPTIRLPWLDGSSSSESSSPSPGAGQKKVPESSFSFVRQFSPFGLSDEHRAFSPGPTELAPLLFDRPSMFYNASDAYNNNHDDDNMFEEDDDNDDNSDDGSYSRSDSPMDLSSSPEPSDPPVGVNRDAVGEPVVVGAWPHSRSSSPVSVFSSSFPPVRIAPSVEERTPSKPAVIVFTNGDDDSDDEAPMAPKVDSEKLPDIAETAQLKESLATVQAEVTKLHAHRRKYKQRFNENIHVMGDRFSDLEERATEVHELYNMLSERLEENVEAFHQAQAQLDGLQTRMDETPSKVAVVEPETPALVDAAKAKVKVMEDLVAEMTTLRDNAQKTLAEEMQSIRDAREALKSLTEEVQAQTASLKRKRVDEDSQSEREVLPAPMTDNVAVVADDVAPPPRKRARRVANLLVQTATAVSIGAVVTWSALAFS</sequence>
<dbReference type="CDD" id="cd22249">
    <property type="entry name" value="UDM1_RNF168_RNF169-like"/>
    <property type="match status" value="1"/>
</dbReference>
<feature type="compositionally biased region" description="Polar residues" evidence="7">
    <location>
        <begin position="820"/>
        <end position="830"/>
    </location>
</feature>
<evidence type="ECO:0000313" key="9">
    <source>
        <dbReference type="EMBL" id="KAK7031365.1"/>
    </source>
</evidence>